<feature type="region of interest" description="Disordered" evidence="1">
    <location>
        <begin position="32"/>
        <end position="52"/>
    </location>
</feature>
<sequence length="52" mass="6092">MVLEGVQWRVPFDPRQRVAESWCGVEAWRAGKRRRPGKTCGQPMEMSRSMRT</sequence>
<organism evidence="2">
    <name type="scientific">Hordeum vulgare subsp. vulgare</name>
    <name type="common">Domesticated barley</name>
    <dbReference type="NCBI Taxonomy" id="112509"/>
    <lineage>
        <taxon>Eukaryota</taxon>
        <taxon>Viridiplantae</taxon>
        <taxon>Streptophyta</taxon>
        <taxon>Embryophyta</taxon>
        <taxon>Tracheophyta</taxon>
        <taxon>Spermatophyta</taxon>
        <taxon>Magnoliopsida</taxon>
        <taxon>Liliopsida</taxon>
        <taxon>Poales</taxon>
        <taxon>Poaceae</taxon>
        <taxon>BOP clade</taxon>
        <taxon>Pooideae</taxon>
        <taxon>Triticodae</taxon>
        <taxon>Triticeae</taxon>
        <taxon>Hordeinae</taxon>
        <taxon>Hordeum</taxon>
    </lineage>
</organism>
<name>F2D163_HORVV</name>
<evidence type="ECO:0000313" key="2">
    <source>
        <dbReference type="EMBL" id="BAJ88834.1"/>
    </source>
</evidence>
<proteinExistence type="evidence at transcript level"/>
<evidence type="ECO:0000256" key="1">
    <source>
        <dbReference type="SAM" id="MobiDB-lite"/>
    </source>
</evidence>
<dbReference type="EMBL" id="AK357620">
    <property type="protein sequence ID" value="BAJ88834.1"/>
    <property type="molecule type" value="mRNA"/>
</dbReference>
<dbReference type="AlphaFoldDB" id="F2D163"/>
<accession>F2D163</accession>
<reference evidence="2" key="1">
    <citation type="journal article" date="2011" name="Plant Physiol.">
        <title>Comprehensive sequence analysis of 24,783 barley full-length cDNAs derived from 12 clone libraries.</title>
        <authorList>
            <person name="Matsumoto T."/>
            <person name="Tanaka T."/>
            <person name="Sakai H."/>
            <person name="Amano N."/>
            <person name="Kanamori H."/>
            <person name="Kurita K."/>
            <person name="Kikuta A."/>
            <person name="Kamiya K."/>
            <person name="Yamamoto M."/>
            <person name="Ikawa H."/>
            <person name="Fujii N."/>
            <person name="Hori K."/>
            <person name="Itoh T."/>
            <person name="Sato K."/>
        </authorList>
    </citation>
    <scope>NUCLEOTIDE SEQUENCE</scope>
    <source>
        <tissue evidence="2">Shoot</tissue>
    </source>
</reference>
<protein>
    <submittedName>
        <fullName evidence="2">Predicted protein</fullName>
    </submittedName>
</protein>